<accession>A0A858RGA5</accession>
<dbReference type="Proteomes" id="UP000501812">
    <property type="component" value="Chromosome"/>
</dbReference>
<sequence>MKPKLVFLPLLSTSLIAGEPLPSTGPLTDAKASITPAPPTTNPWRIGAGVMWRTLGETTVSPNLGGGALSGNFPEIGDPGEYADRFYDDGHVGIGAATPGTGLTTNWSYQNSSQVAGDTLSFTRSGFSGLSSIGGARDDDSSSAAPYVEISYMRPIGEKLEIGPALNFSFTNLDSSIARSVTGYDVSVTDTYDLGGVIPPEAPYEGSFEGPGPLIPNIPASRDALLTPVSRGSYLFESDVDLYSLALGCDLHWKPTASWYIGAGAGAVVNYADWEARWRIPMTLPGAVHRGYGSDQEFLGGLYVKANAGYRINEQWSVDGFVRYDWNEDLEGQAGRTSFKTDLSGWSTGFSVGFHF</sequence>
<organism evidence="2 3">
    <name type="scientific">Luteolibacter luteus</name>
    <dbReference type="NCBI Taxonomy" id="2728835"/>
    <lineage>
        <taxon>Bacteria</taxon>
        <taxon>Pseudomonadati</taxon>
        <taxon>Verrucomicrobiota</taxon>
        <taxon>Verrucomicrobiia</taxon>
        <taxon>Verrucomicrobiales</taxon>
        <taxon>Verrucomicrobiaceae</taxon>
        <taxon>Luteolibacter</taxon>
    </lineage>
</organism>
<evidence type="ECO:0000313" key="2">
    <source>
        <dbReference type="EMBL" id="QJE95867.1"/>
    </source>
</evidence>
<proteinExistence type="predicted"/>
<dbReference type="SUPFAM" id="SSF56925">
    <property type="entry name" value="OMPA-like"/>
    <property type="match status" value="1"/>
</dbReference>
<gene>
    <name evidence="2" type="ORF">HHL09_08765</name>
</gene>
<protein>
    <submittedName>
        <fullName evidence="2">Uncharacterized protein</fullName>
    </submittedName>
</protein>
<dbReference type="KEGG" id="luo:HHL09_08765"/>
<dbReference type="Gene3D" id="2.40.160.20">
    <property type="match status" value="1"/>
</dbReference>
<feature type="chain" id="PRO_5032754356" evidence="1">
    <location>
        <begin position="18"/>
        <end position="356"/>
    </location>
</feature>
<dbReference type="EMBL" id="CP051774">
    <property type="protein sequence ID" value="QJE95867.1"/>
    <property type="molecule type" value="Genomic_DNA"/>
</dbReference>
<reference evidence="2 3" key="1">
    <citation type="submission" date="2020-04" db="EMBL/GenBank/DDBJ databases">
        <title>Luteolibacter sp. G-1-1-1 isolated from soil.</title>
        <authorList>
            <person name="Dahal R.H."/>
        </authorList>
    </citation>
    <scope>NUCLEOTIDE SEQUENCE [LARGE SCALE GENOMIC DNA]</scope>
    <source>
        <strain evidence="2 3">G-1-1-1</strain>
    </source>
</reference>
<feature type="signal peptide" evidence="1">
    <location>
        <begin position="1"/>
        <end position="17"/>
    </location>
</feature>
<evidence type="ECO:0000256" key="1">
    <source>
        <dbReference type="SAM" id="SignalP"/>
    </source>
</evidence>
<dbReference type="RefSeq" id="WP_169454180.1">
    <property type="nucleotide sequence ID" value="NZ_CP051774.1"/>
</dbReference>
<keyword evidence="3" id="KW-1185">Reference proteome</keyword>
<name>A0A858RGA5_9BACT</name>
<evidence type="ECO:0000313" key="3">
    <source>
        <dbReference type="Proteomes" id="UP000501812"/>
    </source>
</evidence>
<dbReference type="InterPro" id="IPR011250">
    <property type="entry name" value="OMP/PagP_B-barrel"/>
</dbReference>
<dbReference type="AlphaFoldDB" id="A0A858RGA5"/>
<keyword evidence="1" id="KW-0732">Signal</keyword>